<comment type="caution">
    <text evidence="2">The sequence shown here is derived from an EMBL/GenBank/DDBJ whole genome shotgun (WGS) entry which is preliminary data.</text>
</comment>
<dbReference type="Proteomes" id="UP000604046">
    <property type="component" value="Unassembled WGS sequence"/>
</dbReference>
<evidence type="ECO:0000313" key="2">
    <source>
        <dbReference type="EMBL" id="CAE7286816.1"/>
    </source>
</evidence>
<proteinExistence type="predicted"/>
<feature type="compositionally biased region" description="Basic and acidic residues" evidence="1">
    <location>
        <begin position="102"/>
        <end position="123"/>
    </location>
</feature>
<protein>
    <submittedName>
        <fullName evidence="2">Uncharacterized protein</fullName>
    </submittedName>
</protein>
<dbReference type="AlphaFoldDB" id="A0A812MVA9"/>
<name>A0A812MVA9_9DINO</name>
<evidence type="ECO:0000313" key="3">
    <source>
        <dbReference type="Proteomes" id="UP000604046"/>
    </source>
</evidence>
<feature type="compositionally biased region" description="Low complexity" evidence="1">
    <location>
        <begin position="176"/>
        <end position="187"/>
    </location>
</feature>
<gene>
    <name evidence="2" type="ORF">SNAT2548_LOCUS15165</name>
</gene>
<evidence type="ECO:0000256" key="1">
    <source>
        <dbReference type="SAM" id="MobiDB-lite"/>
    </source>
</evidence>
<reference evidence="2" key="1">
    <citation type="submission" date="2021-02" db="EMBL/GenBank/DDBJ databases">
        <authorList>
            <person name="Dougan E. K."/>
            <person name="Rhodes N."/>
            <person name="Thang M."/>
            <person name="Chan C."/>
        </authorList>
    </citation>
    <scope>NUCLEOTIDE SEQUENCE</scope>
</reference>
<feature type="compositionally biased region" description="Basic and acidic residues" evidence="1">
    <location>
        <begin position="140"/>
        <end position="154"/>
    </location>
</feature>
<feature type="region of interest" description="Disordered" evidence="1">
    <location>
        <begin position="55"/>
        <end position="228"/>
    </location>
</feature>
<sequence>MHPHPHPILLARNAIGHVLMVGEITDELWQVYQVLNSWITDLGGGDAAAREQERGCKRGASHASRQAAANKHPRHEAVEGQSPHGGDMAAMAPVGDAAPLGQDRDSGSQKNETDGLDGGERDLTNAMNAENVLGGAVGPGHDRDSGNPKTEANHLDGGATSHEPADTCETLEWPPGGEAFGAESGEGLQRDRELLSDGEQNSSDDEHRRRRLLGTGATTLTHPPRGTY</sequence>
<dbReference type="EMBL" id="CAJNDS010001879">
    <property type="protein sequence ID" value="CAE7286816.1"/>
    <property type="molecule type" value="Genomic_DNA"/>
</dbReference>
<keyword evidence="3" id="KW-1185">Reference proteome</keyword>
<accession>A0A812MVA9</accession>
<organism evidence="2 3">
    <name type="scientific">Symbiodinium natans</name>
    <dbReference type="NCBI Taxonomy" id="878477"/>
    <lineage>
        <taxon>Eukaryota</taxon>
        <taxon>Sar</taxon>
        <taxon>Alveolata</taxon>
        <taxon>Dinophyceae</taxon>
        <taxon>Suessiales</taxon>
        <taxon>Symbiodiniaceae</taxon>
        <taxon>Symbiodinium</taxon>
    </lineage>
</organism>